<reference evidence="1" key="1">
    <citation type="journal article" date="2015" name="Nature">
        <title>Complex archaea that bridge the gap between prokaryotes and eukaryotes.</title>
        <authorList>
            <person name="Spang A."/>
            <person name="Saw J.H."/>
            <person name="Jorgensen S.L."/>
            <person name="Zaremba-Niedzwiedzka K."/>
            <person name="Martijn J."/>
            <person name="Lind A.E."/>
            <person name="van Eijk R."/>
            <person name="Schleper C."/>
            <person name="Guy L."/>
            <person name="Ettema T.J."/>
        </authorList>
    </citation>
    <scope>NUCLEOTIDE SEQUENCE</scope>
</reference>
<protein>
    <submittedName>
        <fullName evidence="1">Uncharacterized protein</fullName>
    </submittedName>
</protein>
<accession>A0A0F9KNF8</accession>
<comment type="caution">
    <text evidence="1">The sequence shown here is derived from an EMBL/GenBank/DDBJ whole genome shotgun (WGS) entry which is preliminary data.</text>
</comment>
<sequence length="57" mass="6304">MKKTFKEWMIFVDKAVENKIGLSTADLSDFDFYGAYECGASPNATASAVIKNADETY</sequence>
<organism evidence="1">
    <name type="scientific">marine sediment metagenome</name>
    <dbReference type="NCBI Taxonomy" id="412755"/>
    <lineage>
        <taxon>unclassified sequences</taxon>
        <taxon>metagenomes</taxon>
        <taxon>ecological metagenomes</taxon>
    </lineage>
</organism>
<dbReference type="EMBL" id="LAZR01014582">
    <property type="protein sequence ID" value="KKM16865.1"/>
    <property type="molecule type" value="Genomic_DNA"/>
</dbReference>
<proteinExistence type="predicted"/>
<dbReference type="AlphaFoldDB" id="A0A0F9KNF8"/>
<gene>
    <name evidence="1" type="ORF">LCGC14_1681460</name>
</gene>
<name>A0A0F9KNF8_9ZZZZ</name>
<evidence type="ECO:0000313" key="1">
    <source>
        <dbReference type="EMBL" id="KKM16865.1"/>
    </source>
</evidence>